<evidence type="ECO:0000256" key="1">
    <source>
        <dbReference type="SAM" id="MobiDB-lite"/>
    </source>
</evidence>
<proteinExistence type="predicted"/>
<evidence type="ECO:0000313" key="3">
    <source>
        <dbReference type="Proteomes" id="UP001054837"/>
    </source>
</evidence>
<dbReference type="EMBL" id="BPLQ01011097">
    <property type="protein sequence ID" value="GIY55601.1"/>
    <property type="molecule type" value="Genomic_DNA"/>
</dbReference>
<comment type="caution">
    <text evidence="2">The sequence shown here is derived from an EMBL/GenBank/DDBJ whole genome shotgun (WGS) entry which is preliminary data.</text>
</comment>
<name>A0AAV4UCQ9_9ARAC</name>
<protein>
    <submittedName>
        <fullName evidence="2">Armadillo repeat-containing protein 2</fullName>
    </submittedName>
</protein>
<feature type="region of interest" description="Disordered" evidence="1">
    <location>
        <begin position="19"/>
        <end position="51"/>
    </location>
</feature>
<keyword evidence="3" id="KW-1185">Reference proteome</keyword>
<accession>A0AAV4UCQ9</accession>
<dbReference type="AlphaFoldDB" id="A0AAV4UCQ9"/>
<feature type="region of interest" description="Disordered" evidence="1">
    <location>
        <begin position="160"/>
        <end position="186"/>
    </location>
</feature>
<evidence type="ECO:0000313" key="2">
    <source>
        <dbReference type="EMBL" id="GIY55601.1"/>
    </source>
</evidence>
<dbReference type="InterPro" id="IPR016024">
    <property type="entry name" value="ARM-type_fold"/>
</dbReference>
<organism evidence="2 3">
    <name type="scientific">Caerostris darwini</name>
    <dbReference type="NCBI Taxonomy" id="1538125"/>
    <lineage>
        <taxon>Eukaryota</taxon>
        <taxon>Metazoa</taxon>
        <taxon>Ecdysozoa</taxon>
        <taxon>Arthropoda</taxon>
        <taxon>Chelicerata</taxon>
        <taxon>Arachnida</taxon>
        <taxon>Araneae</taxon>
        <taxon>Araneomorphae</taxon>
        <taxon>Entelegynae</taxon>
        <taxon>Araneoidea</taxon>
        <taxon>Araneidae</taxon>
        <taxon>Caerostris</taxon>
    </lineage>
</organism>
<dbReference type="SUPFAM" id="SSF48371">
    <property type="entry name" value="ARM repeat"/>
    <property type="match status" value="1"/>
</dbReference>
<dbReference type="Proteomes" id="UP001054837">
    <property type="component" value="Unassembled WGS sequence"/>
</dbReference>
<reference evidence="2 3" key="1">
    <citation type="submission" date="2021-06" db="EMBL/GenBank/DDBJ databases">
        <title>Caerostris darwini draft genome.</title>
        <authorList>
            <person name="Kono N."/>
            <person name="Arakawa K."/>
        </authorList>
    </citation>
    <scope>NUCLEOTIDE SEQUENCE [LARGE SCALE GENOMIC DNA]</scope>
</reference>
<dbReference type="InterPro" id="IPR038905">
    <property type="entry name" value="ARMC2"/>
</dbReference>
<gene>
    <name evidence="2" type="primary">ARMC2</name>
    <name evidence="2" type="ORF">CDAR_409301</name>
</gene>
<feature type="compositionally biased region" description="Polar residues" evidence="1">
    <location>
        <begin position="160"/>
        <end position="184"/>
    </location>
</feature>
<dbReference type="PANTHER" id="PTHR21356">
    <property type="entry name" value="ARMADILLO REPEAT CONTAINING 2"/>
    <property type="match status" value="1"/>
</dbReference>
<dbReference type="InterPro" id="IPR011989">
    <property type="entry name" value="ARM-like"/>
</dbReference>
<dbReference type="PANTHER" id="PTHR21356:SF1">
    <property type="entry name" value="ARMADILLO REPEAT-CONTAINING PROTEIN 2"/>
    <property type="match status" value="1"/>
</dbReference>
<sequence length="798" mass="91958">MDQKRSVKIIKEAKVEIKKMESRRPSTPFSTKNIQRREFQQLSRPSSCSSDRSLKYEPEECLHLSGKTLFPVTSQKFGNADNKLEPIVIKSVVRQRRTSNTNKKISKEKELTVFPPLYCDEKFCPSTIKSLSGSLEKLEIYPAPNQEFILISNSTFEDETNYNTTGHETTNSLTSRSDTSTELDTSLHNENDADKYADEFSEELSCFLPSLEKYVRLGSKKKEEDAITIVRDVFHLFEKRDAFLLMHDNRIPLFKILFRLLDTNFPTLSLHIVNLLLEMNVKEKNLCSILKLVSKLLKEEDIDLNKFRLTDKIIKAINNTSVETNSEAILHGLRILKILIATQKLEKHQKKICVNVLFSHLKESNIVLSFEEKCDDKCEEIIHTVITSLRYFMEDTSVQEMLIEKEYLNEVLKVQACSRRVENIHHIICFISKIVDQRDGCQALAQCSEENILQFLSLMETHRYNLDVTLQTTFVIGNLVAANESVALALLNSSNFINTMVVLGEYISEHIQFREFVSDCFKSEKFLMSGGDRNLHQDIFDVILKVLCIFANICLHPNSGRNLAKHSEIYTHLLAIIVAYAEKNAIVETGVVLYSFLVVISNMSYYLEPDSELCIKTAKAIIPLLDDNFSFEVRLEAANVVRNLTRSSEVRDYIREHALLPAFIKLLNEGDKTFCTATYGIIMNLLIDENSRQVFYQEEGITKIIHKLHLCSERDWRTCALLCQILWNYFGGENASMLLVSKIEIQHLMKYLSYSIHYDEASMMENNTDDYYKEWKTEFYPVATKLLKLLQIKNATCS</sequence>
<dbReference type="GO" id="GO:0044782">
    <property type="term" value="P:cilium organization"/>
    <property type="evidence" value="ECO:0007669"/>
    <property type="project" value="TreeGrafter"/>
</dbReference>
<dbReference type="Gene3D" id="1.25.10.10">
    <property type="entry name" value="Leucine-rich Repeat Variant"/>
    <property type="match status" value="1"/>
</dbReference>